<organism evidence="2 3">
    <name type="scientific">Chlamydomonas schloesseri</name>
    <dbReference type="NCBI Taxonomy" id="2026947"/>
    <lineage>
        <taxon>Eukaryota</taxon>
        <taxon>Viridiplantae</taxon>
        <taxon>Chlorophyta</taxon>
        <taxon>core chlorophytes</taxon>
        <taxon>Chlorophyceae</taxon>
        <taxon>CS clade</taxon>
        <taxon>Chlamydomonadales</taxon>
        <taxon>Chlamydomonadaceae</taxon>
        <taxon>Chlamydomonas</taxon>
    </lineage>
</organism>
<evidence type="ECO:0000313" key="3">
    <source>
        <dbReference type="Proteomes" id="UP000613740"/>
    </source>
</evidence>
<feature type="transmembrane region" description="Helical" evidence="1">
    <location>
        <begin position="790"/>
        <end position="810"/>
    </location>
</feature>
<evidence type="ECO:0000256" key="1">
    <source>
        <dbReference type="SAM" id="Phobius"/>
    </source>
</evidence>
<sequence>MARCTREHRHLVSALLAVPELLQRALLADQGPPLAGRALGRLVAHAHSLSAAGAPAACISSVTAGLVERTVTDADPLAVLAALGAAVRLQYHHHHLDQREAAAAAMSSAAAGELLAALRGRADVLDLADAALLALLSAGGNSPMQGNGCAAIRWLLGDVPSPAAWDDDCRAGAAFRIAGRMVVAIDGGGGGGGGGAGGGGASEAAGVGSGAGRTAGGADAAAIVAAAVAFNLPCHSTVAALGSVVEVTCSRPPQHLPLVQGLMAHGPFIEAVVARPDGALHLCNAFFAACNRGDEGVARALIQQGALVRAVAASPAAASAAVVPVLALQVASGHGHRGILRCMLADERYMAAVVAASGPEAGGGLEMVLGAAAARGDTATLRMLLACAPYMRAVLSKPGAASKLAVALRVARLNGHDGGGGSSSSSTATAMQALLGCEEVRAAVAREAPEMLAGAAASAGTYLDGLPLTPVARLEPALLQWADVVVLAVQAAALPALVLGGDGECGRALAGKVVVDITNPSLADIEAMLHAAGVSCGGGGGGSSPSPSSSSSGGAAATAAITITADSAYGGASWPAAAQPSGGSGSSAAAAADAKPITAGRRRAAATKAANANASGAHALTALLAAAAAASPSAGAAASPAAKPVTPPPRVVKALNNVSSYALINSDPLVDTVKTVAASDDVAAAEYAATLEGWHRTVFADWQMPTVVMTVTFILLEIFTAIRYNLYGKEPWDHMILWITNKAAGWAALWGMLYCYLPGLAVTLLQLATRRPSFRLWGWVQRWMDVRKQLGLLSLLLMLLHLAFSTYLFFPAYYSKLWGPVTTNLPGVVSAAAGAAAKFDKWGYATKTAAAVLPAAGNLGNATAAAAAAASPAVGVTGVQAITLKSRLTWQGESSMLIGILAGVTMCLTGLTSLPHITHRLNWSEWVLAQSWLGWFSFCCATAHTLILGITWWPQAKTAWPAGIPTITLLSTAPCVVVIAVKLLLALPPLSWALRKVRNGGWGRPSLLHAIYVKRA</sequence>
<feature type="transmembrane region" description="Helical" evidence="1">
    <location>
        <begin position="894"/>
        <end position="911"/>
    </location>
</feature>
<dbReference type="EMBL" id="JAEHOD010000025">
    <property type="protein sequence ID" value="KAG2446834.1"/>
    <property type="molecule type" value="Genomic_DNA"/>
</dbReference>
<keyword evidence="1" id="KW-0472">Membrane</keyword>
<keyword evidence="3" id="KW-1185">Reference proteome</keyword>
<feature type="transmembrane region" description="Helical" evidence="1">
    <location>
        <begin position="932"/>
        <end position="953"/>
    </location>
</feature>
<feature type="transmembrane region" description="Helical" evidence="1">
    <location>
        <begin position="959"/>
        <end position="985"/>
    </location>
</feature>
<name>A0A835WFX2_9CHLO</name>
<protein>
    <recommendedName>
        <fullName evidence="4">Ferric oxidoreductase domain-containing protein</fullName>
    </recommendedName>
</protein>
<keyword evidence="1" id="KW-1133">Transmembrane helix</keyword>
<dbReference type="Proteomes" id="UP000613740">
    <property type="component" value="Unassembled WGS sequence"/>
</dbReference>
<dbReference type="AlphaFoldDB" id="A0A835WFX2"/>
<proteinExistence type="predicted"/>
<evidence type="ECO:0008006" key="4">
    <source>
        <dbReference type="Google" id="ProtNLM"/>
    </source>
</evidence>
<evidence type="ECO:0000313" key="2">
    <source>
        <dbReference type="EMBL" id="KAG2446834.1"/>
    </source>
</evidence>
<dbReference type="OrthoDB" id="550646at2759"/>
<dbReference type="PANTHER" id="PTHR14239">
    <property type="entry name" value="DUDULIN-RELATED"/>
    <property type="match status" value="1"/>
</dbReference>
<dbReference type="InterPro" id="IPR051267">
    <property type="entry name" value="STEAP_metalloreductase"/>
</dbReference>
<gene>
    <name evidence="2" type="ORF">HYH02_008394</name>
</gene>
<accession>A0A835WFX2</accession>
<reference evidence="2" key="1">
    <citation type="journal article" date="2020" name="bioRxiv">
        <title>Comparative genomics of Chlamydomonas.</title>
        <authorList>
            <person name="Craig R.J."/>
            <person name="Hasan A.R."/>
            <person name="Ness R.W."/>
            <person name="Keightley P.D."/>
        </authorList>
    </citation>
    <scope>NUCLEOTIDE SEQUENCE</scope>
    <source>
        <strain evidence="2">CCAP 11/173</strain>
    </source>
</reference>
<dbReference type="Gene3D" id="3.40.50.720">
    <property type="entry name" value="NAD(P)-binding Rossmann-like Domain"/>
    <property type="match status" value="1"/>
</dbReference>
<comment type="caution">
    <text evidence="2">The sequence shown here is derived from an EMBL/GenBank/DDBJ whole genome shotgun (WGS) entry which is preliminary data.</text>
</comment>
<feature type="transmembrane region" description="Helical" evidence="1">
    <location>
        <begin position="746"/>
        <end position="769"/>
    </location>
</feature>
<keyword evidence="1" id="KW-0812">Transmembrane</keyword>